<evidence type="ECO:0000313" key="2">
    <source>
        <dbReference type="EMBL" id="ROH88218.1"/>
    </source>
</evidence>
<dbReference type="AlphaFoldDB" id="A0A3N0V755"/>
<protein>
    <submittedName>
        <fullName evidence="2">DUF2934 domain-containing protein</fullName>
    </submittedName>
</protein>
<gene>
    <name evidence="2" type="ORF">ED236_01750</name>
</gene>
<accession>A0A3N0V755</accession>
<dbReference type="Proteomes" id="UP000275137">
    <property type="component" value="Unassembled WGS sequence"/>
</dbReference>
<organism evidence="2 3">
    <name type="scientific">Pseudomethylobacillus aquaticus</name>
    <dbReference type="NCBI Taxonomy" id="2676064"/>
    <lineage>
        <taxon>Bacteria</taxon>
        <taxon>Pseudomonadati</taxon>
        <taxon>Pseudomonadota</taxon>
        <taxon>Betaproteobacteria</taxon>
        <taxon>Nitrosomonadales</taxon>
        <taxon>Methylophilaceae</taxon>
        <taxon>Pseudomethylobacillus</taxon>
    </lineage>
</organism>
<sequence>MAETSASKPNVAKPKAEAKSKAEAKTAAKPVKPVSAVSKKAAAPVEVTAPESKAKTAAVPKPESAAKPEKKPSGKKASDKAPKIGAEERYRMVEVAAYFIAERDKFKGSPVDYWVAAENQINKILGKR</sequence>
<reference evidence="2 3" key="1">
    <citation type="submission" date="2018-10" db="EMBL/GenBank/DDBJ databases">
        <authorList>
            <person name="Chen W.-M."/>
        </authorList>
    </citation>
    <scope>NUCLEOTIDE SEQUENCE [LARGE SCALE GENOMIC DNA]</scope>
    <source>
        <strain evidence="2 3">H-5</strain>
    </source>
</reference>
<dbReference type="InterPro" id="IPR021327">
    <property type="entry name" value="DUF2934"/>
</dbReference>
<dbReference type="RefSeq" id="WP_123236212.1">
    <property type="nucleotide sequence ID" value="NZ_RJVP01000001.1"/>
</dbReference>
<keyword evidence="3" id="KW-1185">Reference proteome</keyword>
<dbReference type="Pfam" id="PF11154">
    <property type="entry name" value="DUF2934"/>
    <property type="match status" value="1"/>
</dbReference>
<dbReference type="EMBL" id="RJVP01000001">
    <property type="protein sequence ID" value="ROH88218.1"/>
    <property type="molecule type" value="Genomic_DNA"/>
</dbReference>
<feature type="compositionally biased region" description="Basic and acidic residues" evidence="1">
    <location>
        <begin position="64"/>
        <end position="84"/>
    </location>
</feature>
<evidence type="ECO:0000313" key="3">
    <source>
        <dbReference type="Proteomes" id="UP000275137"/>
    </source>
</evidence>
<feature type="compositionally biased region" description="Low complexity" evidence="1">
    <location>
        <begin position="27"/>
        <end position="47"/>
    </location>
</feature>
<feature type="region of interest" description="Disordered" evidence="1">
    <location>
        <begin position="1"/>
        <end position="84"/>
    </location>
</feature>
<feature type="compositionally biased region" description="Basic and acidic residues" evidence="1">
    <location>
        <begin position="14"/>
        <end position="26"/>
    </location>
</feature>
<comment type="caution">
    <text evidence="2">The sequence shown here is derived from an EMBL/GenBank/DDBJ whole genome shotgun (WGS) entry which is preliminary data.</text>
</comment>
<evidence type="ECO:0000256" key="1">
    <source>
        <dbReference type="SAM" id="MobiDB-lite"/>
    </source>
</evidence>
<proteinExistence type="predicted"/>
<name>A0A3N0V755_9PROT</name>